<dbReference type="Proteomes" id="UP000238937">
    <property type="component" value="Unassembled WGS sequence"/>
</dbReference>
<reference evidence="2 3" key="1">
    <citation type="submission" date="2018-03" db="EMBL/GenBank/DDBJ databases">
        <title>The ancient ancestry and fast evolution of plastids.</title>
        <authorList>
            <person name="Moore K.R."/>
            <person name="Magnabosco C."/>
            <person name="Momper L."/>
            <person name="Gold D.A."/>
            <person name="Bosak T."/>
            <person name="Fournier G.P."/>
        </authorList>
    </citation>
    <scope>NUCLEOTIDE SEQUENCE [LARGE SCALE GENOMIC DNA]</scope>
    <source>
        <strain evidence="2 3">CCALA 037</strain>
    </source>
</reference>
<evidence type="ECO:0000313" key="3">
    <source>
        <dbReference type="Proteomes" id="UP000238937"/>
    </source>
</evidence>
<dbReference type="RefSeq" id="WP_106300107.1">
    <property type="nucleotide sequence ID" value="NZ_PVWO01000019.1"/>
</dbReference>
<sequence>MSQFPHDQFAKDLLESLLSPFGKVETDRKISGEVREIDVCFFPNADVANLPSLGLLSKLAVTGAAFEPFRNPVSADEIRSCEAKLFDLHSELNRHSKRQQQRKQDDSLLPMLWILTPTLATATLESFGAITDVEVWGNGVYLFPPGQKTGIVVIHQLPEIPDTLWLRILGKHKVQQRAVEEINRLDATSPYRQNALKLLSDLMVVLAARQDRNNRETELLMSLRTSAIYLEQIEKITREAVARARTDEARVFVLKQLTRKLGSLSPELTEKVSELSLDRLETLGEDLLDFQAVGDLENWLG</sequence>
<gene>
    <name evidence="2" type="ORF">C7B77_02795</name>
</gene>
<dbReference type="PANTHER" id="PTHR35586">
    <property type="entry name" value="SLL1691 PROTEIN"/>
    <property type="match status" value="1"/>
</dbReference>
<dbReference type="Pfam" id="PF14261">
    <property type="entry name" value="DUF4351"/>
    <property type="match status" value="1"/>
</dbReference>
<organism evidence="2 3">
    <name type="scientific">Chamaesiphon polymorphus CCALA 037</name>
    <dbReference type="NCBI Taxonomy" id="2107692"/>
    <lineage>
        <taxon>Bacteria</taxon>
        <taxon>Bacillati</taxon>
        <taxon>Cyanobacteriota</taxon>
        <taxon>Cyanophyceae</taxon>
        <taxon>Gomontiellales</taxon>
        <taxon>Chamaesiphonaceae</taxon>
        <taxon>Chamaesiphon</taxon>
    </lineage>
</organism>
<comment type="caution">
    <text evidence="2">The sequence shown here is derived from an EMBL/GenBank/DDBJ whole genome shotgun (WGS) entry which is preliminary data.</text>
</comment>
<proteinExistence type="predicted"/>
<dbReference type="EMBL" id="PVWO01000019">
    <property type="protein sequence ID" value="PSB58922.1"/>
    <property type="molecule type" value="Genomic_DNA"/>
</dbReference>
<evidence type="ECO:0000259" key="1">
    <source>
        <dbReference type="Pfam" id="PF14261"/>
    </source>
</evidence>
<accession>A0A2T1GM02</accession>
<keyword evidence="3" id="KW-1185">Reference proteome</keyword>
<name>A0A2T1GM02_9CYAN</name>
<dbReference type="InterPro" id="IPR025587">
    <property type="entry name" value="DUF4351"/>
</dbReference>
<protein>
    <recommendedName>
        <fullName evidence="1">DUF4351 domain-containing protein</fullName>
    </recommendedName>
</protein>
<dbReference type="PANTHER" id="PTHR35586:SF1">
    <property type="entry name" value="SLL1691 PROTEIN"/>
    <property type="match status" value="1"/>
</dbReference>
<evidence type="ECO:0000313" key="2">
    <source>
        <dbReference type="EMBL" id="PSB58922.1"/>
    </source>
</evidence>
<dbReference type="AlphaFoldDB" id="A0A2T1GM02"/>
<feature type="domain" description="DUF4351" evidence="1">
    <location>
        <begin position="244"/>
        <end position="300"/>
    </location>
</feature>
<dbReference type="OrthoDB" id="528329at2"/>